<dbReference type="eggNOG" id="COG2336">
    <property type="taxonomic scope" value="Bacteria"/>
</dbReference>
<accession>B8HR71</accession>
<dbReference type="AlphaFoldDB" id="B8HR71"/>
<organism evidence="1">
    <name type="scientific">Cyanothece sp. (strain PCC 7425 / ATCC 29141)</name>
    <dbReference type="NCBI Taxonomy" id="395961"/>
    <lineage>
        <taxon>Bacteria</taxon>
        <taxon>Bacillati</taxon>
        <taxon>Cyanobacteriota</taxon>
        <taxon>Cyanophyceae</taxon>
        <taxon>Gomontiellales</taxon>
        <taxon>Cyanothecaceae</taxon>
        <taxon>Cyanothece</taxon>
    </lineage>
</organism>
<dbReference type="HOGENOM" id="CLU_2878373_0_0_3"/>
<dbReference type="STRING" id="395961.Cyan7425_1690"/>
<name>B8HR71_CYAP4</name>
<dbReference type="Gene3D" id="2.10.260.10">
    <property type="match status" value="1"/>
</dbReference>
<reference evidence="1" key="1">
    <citation type="submission" date="2009-01" db="EMBL/GenBank/DDBJ databases">
        <title>Complete sequence of chromosome Cyanothece sp. PCC 7425.</title>
        <authorList>
            <consortium name="US DOE Joint Genome Institute"/>
            <person name="Lucas S."/>
            <person name="Copeland A."/>
            <person name="Lapidus A."/>
            <person name="Glavina del Rio T."/>
            <person name="Dalin E."/>
            <person name="Tice H."/>
            <person name="Bruce D."/>
            <person name="Goodwin L."/>
            <person name="Pitluck S."/>
            <person name="Sims D."/>
            <person name="Meineke L."/>
            <person name="Brettin T."/>
            <person name="Detter J.C."/>
            <person name="Han C."/>
            <person name="Larimer F."/>
            <person name="Land M."/>
            <person name="Hauser L."/>
            <person name="Kyrpides N."/>
            <person name="Ovchinnikova G."/>
            <person name="Liberton M."/>
            <person name="Stoeckel J."/>
            <person name="Banerjee A."/>
            <person name="Singh A."/>
            <person name="Page L."/>
            <person name="Sato H."/>
            <person name="Zhao L."/>
            <person name="Sherman L."/>
            <person name="Pakrasi H."/>
            <person name="Richardson P."/>
        </authorList>
    </citation>
    <scope>NUCLEOTIDE SEQUENCE</scope>
    <source>
        <strain evidence="1">PCC 7425</strain>
    </source>
</reference>
<proteinExistence type="predicted"/>
<dbReference type="EMBL" id="CP001344">
    <property type="protein sequence ID" value="ACL44059.1"/>
    <property type="molecule type" value="Genomic_DNA"/>
</dbReference>
<gene>
    <name evidence="1" type="ordered locus">Cyan7425_1690</name>
</gene>
<evidence type="ECO:0000313" key="1">
    <source>
        <dbReference type="EMBL" id="ACL44059.1"/>
    </source>
</evidence>
<sequence length="63" mass="7026">MPEPLSFGAEVELVAIDGNLVIKPRIRKRYSLDELITDITPENLHAEIESVIVVGNEAWCSAY</sequence>
<protein>
    <submittedName>
        <fullName evidence="1">Transcriptional regulator/antitoxin, MazE</fullName>
    </submittedName>
</protein>
<dbReference type="KEGG" id="cyn:Cyan7425_1690"/>